<dbReference type="Proteomes" id="UP001169063">
    <property type="component" value="Unassembled WGS sequence"/>
</dbReference>
<keyword evidence="1" id="KW-0812">Transmembrane</keyword>
<evidence type="ECO:0000313" key="2">
    <source>
        <dbReference type="EMBL" id="MDO1559561.1"/>
    </source>
</evidence>
<dbReference type="RefSeq" id="WP_302109990.1">
    <property type="nucleotide sequence ID" value="NZ_JAUKTR010000003.1"/>
</dbReference>
<organism evidence="2 3">
    <name type="scientific">Peiella sedimenti</name>
    <dbReference type="NCBI Taxonomy" id="3061083"/>
    <lineage>
        <taxon>Bacteria</taxon>
        <taxon>Pseudomonadati</taxon>
        <taxon>Pseudomonadota</taxon>
        <taxon>Alphaproteobacteria</taxon>
        <taxon>Caulobacterales</taxon>
        <taxon>Caulobacteraceae</taxon>
        <taxon>Peiella</taxon>
    </lineage>
</organism>
<dbReference type="EMBL" id="JAUKTR010000003">
    <property type="protein sequence ID" value="MDO1559561.1"/>
    <property type="molecule type" value="Genomic_DNA"/>
</dbReference>
<sequence>MNDEVVIEDETPEGELVHWGEPRTWHVKPWTGVLSLVGALSIGIVLGLGVAALVDEVWDD</sequence>
<keyword evidence="1" id="KW-1133">Transmembrane helix</keyword>
<protein>
    <submittedName>
        <fullName evidence="2">Uncharacterized protein</fullName>
    </submittedName>
</protein>
<evidence type="ECO:0000256" key="1">
    <source>
        <dbReference type="SAM" id="Phobius"/>
    </source>
</evidence>
<name>A0ABT8SMH9_9CAUL</name>
<comment type="caution">
    <text evidence="2">The sequence shown here is derived from an EMBL/GenBank/DDBJ whole genome shotgun (WGS) entry which is preliminary data.</text>
</comment>
<keyword evidence="1" id="KW-0472">Membrane</keyword>
<feature type="transmembrane region" description="Helical" evidence="1">
    <location>
        <begin position="33"/>
        <end position="54"/>
    </location>
</feature>
<proteinExistence type="predicted"/>
<accession>A0ABT8SMH9</accession>
<keyword evidence="3" id="KW-1185">Reference proteome</keyword>
<reference evidence="2" key="1">
    <citation type="submission" date="2023-07" db="EMBL/GenBank/DDBJ databases">
        <title>Brevundimonas soil sp. nov., isolated from the soil of chemical plant.</title>
        <authorList>
            <person name="Wu N."/>
        </authorList>
    </citation>
    <scope>NUCLEOTIDE SEQUENCE</scope>
    <source>
        <strain evidence="2">XZ-24</strain>
    </source>
</reference>
<evidence type="ECO:0000313" key="3">
    <source>
        <dbReference type="Proteomes" id="UP001169063"/>
    </source>
</evidence>
<gene>
    <name evidence="2" type="ORF">Q0812_08995</name>
</gene>